<dbReference type="EMBL" id="JAURTK010000005">
    <property type="protein sequence ID" value="MDP9649145.1"/>
    <property type="molecule type" value="Genomic_DNA"/>
</dbReference>
<gene>
    <name evidence="2" type="ORF">J2793_004611</name>
</gene>
<evidence type="ECO:0000256" key="1">
    <source>
        <dbReference type="SAM" id="SignalP"/>
    </source>
</evidence>
<proteinExistence type="predicted"/>
<evidence type="ECO:0008006" key="4">
    <source>
        <dbReference type="Google" id="ProtNLM"/>
    </source>
</evidence>
<feature type="signal peptide" evidence="1">
    <location>
        <begin position="1"/>
        <end position="21"/>
    </location>
</feature>
<comment type="caution">
    <text evidence="2">The sequence shown here is derived from an EMBL/GenBank/DDBJ whole genome shotgun (WGS) entry which is preliminary data.</text>
</comment>
<evidence type="ECO:0000313" key="2">
    <source>
        <dbReference type="EMBL" id="MDP9649145.1"/>
    </source>
</evidence>
<dbReference type="AlphaFoldDB" id="A0AB73IGX2"/>
<dbReference type="RefSeq" id="WP_087753958.1">
    <property type="nucleotide sequence ID" value="NZ_JAQQDN010000004.1"/>
</dbReference>
<feature type="chain" id="PRO_5044491313" description="DUF4148 domain-containing protein" evidence="1">
    <location>
        <begin position="22"/>
        <end position="76"/>
    </location>
</feature>
<dbReference type="Proteomes" id="UP001229486">
    <property type="component" value="Unassembled WGS sequence"/>
</dbReference>
<dbReference type="InterPro" id="IPR025421">
    <property type="entry name" value="DUF4148"/>
</dbReference>
<sequence length="76" mass="7948">MKVSTIAVALALSATTLSAFAANPSTVAMSNVDAQQTHQWAPTQTAAKSRAEVRQELARATKSGEIASLNKLYQGS</sequence>
<evidence type="ECO:0000313" key="3">
    <source>
        <dbReference type="Proteomes" id="UP001229486"/>
    </source>
</evidence>
<name>A0AB73IGX2_9BURK</name>
<reference evidence="2" key="1">
    <citation type="submission" date="2023-07" db="EMBL/GenBank/DDBJ databases">
        <title>Sorghum-associated microbial communities from plants grown in Nebraska, USA.</title>
        <authorList>
            <person name="Schachtman D."/>
        </authorList>
    </citation>
    <scope>NUCLEOTIDE SEQUENCE</scope>
    <source>
        <strain evidence="2">DS1061</strain>
    </source>
</reference>
<keyword evidence="1" id="KW-0732">Signal</keyword>
<organism evidence="2 3">
    <name type="scientific">Paraburkholderia caledonica</name>
    <dbReference type="NCBI Taxonomy" id="134536"/>
    <lineage>
        <taxon>Bacteria</taxon>
        <taxon>Pseudomonadati</taxon>
        <taxon>Pseudomonadota</taxon>
        <taxon>Betaproteobacteria</taxon>
        <taxon>Burkholderiales</taxon>
        <taxon>Burkholderiaceae</taxon>
        <taxon>Paraburkholderia</taxon>
    </lineage>
</organism>
<protein>
    <recommendedName>
        <fullName evidence="4">DUF4148 domain-containing protein</fullName>
    </recommendedName>
</protein>
<dbReference type="Pfam" id="PF13663">
    <property type="entry name" value="DUF4148"/>
    <property type="match status" value="1"/>
</dbReference>
<accession>A0AB73IGX2</accession>